<sequence length="80" mass="9099">MEQTVASWNDYCLVDATNFKKQLKLCTDNRKLVSSNSELIIISPSDLNKIESVFAGSRRLLSSELIECNWLHVNVIDDII</sequence>
<name>A0A9J6BD99_POLVA</name>
<proteinExistence type="predicted"/>
<evidence type="ECO:0000313" key="1">
    <source>
        <dbReference type="EMBL" id="KAG5667526.1"/>
    </source>
</evidence>
<protein>
    <submittedName>
        <fullName evidence="1">Uncharacterized protein</fullName>
    </submittedName>
</protein>
<keyword evidence="2" id="KW-1185">Reference proteome</keyword>
<evidence type="ECO:0000313" key="2">
    <source>
        <dbReference type="Proteomes" id="UP001107558"/>
    </source>
</evidence>
<organism evidence="1 2">
    <name type="scientific">Polypedilum vanderplanki</name>
    <name type="common">Sleeping chironomid midge</name>
    <dbReference type="NCBI Taxonomy" id="319348"/>
    <lineage>
        <taxon>Eukaryota</taxon>
        <taxon>Metazoa</taxon>
        <taxon>Ecdysozoa</taxon>
        <taxon>Arthropoda</taxon>
        <taxon>Hexapoda</taxon>
        <taxon>Insecta</taxon>
        <taxon>Pterygota</taxon>
        <taxon>Neoptera</taxon>
        <taxon>Endopterygota</taxon>
        <taxon>Diptera</taxon>
        <taxon>Nematocera</taxon>
        <taxon>Chironomoidea</taxon>
        <taxon>Chironomidae</taxon>
        <taxon>Chironominae</taxon>
        <taxon>Polypedilum</taxon>
        <taxon>Polypedilum</taxon>
    </lineage>
</organism>
<dbReference type="Proteomes" id="UP001107558">
    <property type="component" value="Chromosome 4"/>
</dbReference>
<gene>
    <name evidence="1" type="ORF">PVAND_015505</name>
</gene>
<comment type="caution">
    <text evidence="1">The sequence shown here is derived from an EMBL/GenBank/DDBJ whole genome shotgun (WGS) entry which is preliminary data.</text>
</comment>
<dbReference type="EMBL" id="JADBJN010000004">
    <property type="protein sequence ID" value="KAG5667526.1"/>
    <property type="molecule type" value="Genomic_DNA"/>
</dbReference>
<reference evidence="1" key="1">
    <citation type="submission" date="2021-03" db="EMBL/GenBank/DDBJ databases">
        <title>Chromosome level genome of the anhydrobiotic midge Polypedilum vanderplanki.</title>
        <authorList>
            <person name="Yoshida Y."/>
            <person name="Kikawada T."/>
            <person name="Gusev O."/>
        </authorList>
    </citation>
    <scope>NUCLEOTIDE SEQUENCE</scope>
    <source>
        <strain evidence="1">NIAS01</strain>
        <tissue evidence="1">Whole body or cell culture</tissue>
    </source>
</reference>
<dbReference type="AlphaFoldDB" id="A0A9J6BD99"/>
<accession>A0A9J6BD99</accession>